<dbReference type="SUPFAM" id="SSF53822">
    <property type="entry name" value="Periplasmic binding protein-like I"/>
    <property type="match status" value="1"/>
</dbReference>
<comment type="caution">
    <text evidence="9">The sequence shown here is derived from an EMBL/GenBank/DDBJ whole genome shotgun (WGS) entry which is preliminary data.</text>
</comment>
<gene>
    <name evidence="9" type="ORF">OSH07_04230</name>
</gene>
<dbReference type="Proteomes" id="UP001144805">
    <property type="component" value="Unassembled WGS sequence"/>
</dbReference>
<dbReference type="InterPro" id="IPR028082">
    <property type="entry name" value="Peripla_BP_I"/>
</dbReference>
<comment type="similarity">
    <text evidence="2">Belongs to the BMP lipoprotein family.</text>
</comment>
<dbReference type="Pfam" id="PF02608">
    <property type="entry name" value="Bmp"/>
    <property type="match status" value="1"/>
</dbReference>
<keyword evidence="3" id="KW-1003">Cell membrane</keyword>
<name>A0A9X3DZP7_9HYPH</name>
<evidence type="ECO:0000259" key="8">
    <source>
        <dbReference type="Pfam" id="PF02608"/>
    </source>
</evidence>
<dbReference type="InterPro" id="IPR003760">
    <property type="entry name" value="PnrA-like"/>
</dbReference>
<feature type="signal peptide" evidence="7">
    <location>
        <begin position="1"/>
        <end position="26"/>
    </location>
</feature>
<evidence type="ECO:0000256" key="3">
    <source>
        <dbReference type="ARBA" id="ARBA00022475"/>
    </source>
</evidence>
<evidence type="ECO:0000256" key="2">
    <source>
        <dbReference type="ARBA" id="ARBA00008610"/>
    </source>
</evidence>
<evidence type="ECO:0000256" key="1">
    <source>
        <dbReference type="ARBA" id="ARBA00004193"/>
    </source>
</evidence>
<proteinExistence type="inferred from homology"/>
<evidence type="ECO:0000256" key="5">
    <source>
        <dbReference type="ARBA" id="ARBA00023136"/>
    </source>
</evidence>
<keyword evidence="5" id="KW-0472">Membrane</keyword>
<organism evidence="9 10">
    <name type="scientific">Kaistia nematophila</name>
    <dbReference type="NCBI Taxonomy" id="2994654"/>
    <lineage>
        <taxon>Bacteria</taxon>
        <taxon>Pseudomonadati</taxon>
        <taxon>Pseudomonadota</taxon>
        <taxon>Alphaproteobacteria</taxon>
        <taxon>Hyphomicrobiales</taxon>
        <taxon>Kaistiaceae</taxon>
        <taxon>Kaistia</taxon>
    </lineage>
</organism>
<dbReference type="PANTHER" id="PTHR34296">
    <property type="entry name" value="TRANSCRIPTIONAL ACTIVATOR PROTEIN MED"/>
    <property type="match status" value="1"/>
</dbReference>
<evidence type="ECO:0000256" key="7">
    <source>
        <dbReference type="SAM" id="SignalP"/>
    </source>
</evidence>
<dbReference type="Gene3D" id="3.40.50.2300">
    <property type="match status" value="2"/>
</dbReference>
<sequence length="337" mass="34991">MSSWSRRLVALCGASVIALASQAALAKDVSVAAISGYFSQGFGVAIVEGLKKAEKDLGVKVKLVDTGNRALDYEEQFNNLAKGGEYDLVFVMGWELVDALQKAAEAYPNTKFVFIDGVLDSKKIIYANFAQNQGSFLAGALAALMAEKGSEIEGLGDGKAVGFVGGRDIPVIRDFLAGYEQGAKTAAPDVRLDAVFAGTFDDPAKGSELTMALYGQGSDIVYNVAGPTGEGVLQASAAAGKYSIGVDVNQCDVAPGHVMASMLKNANVAVYDLVKDVVDGKTIEPGSVHTADVKSGGVELLLCPGVADKIPADVKEKLEALRADIASGKITVATTTQ</sequence>
<evidence type="ECO:0000256" key="4">
    <source>
        <dbReference type="ARBA" id="ARBA00022729"/>
    </source>
</evidence>
<keyword evidence="6" id="KW-0449">Lipoprotein</keyword>
<keyword evidence="4 7" id="KW-0732">Signal</keyword>
<evidence type="ECO:0000256" key="6">
    <source>
        <dbReference type="ARBA" id="ARBA00023288"/>
    </source>
</evidence>
<protein>
    <submittedName>
        <fullName evidence="9">BMP family ABC transporter substrate-binding protein</fullName>
    </submittedName>
</protein>
<evidence type="ECO:0000313" key="9">
    <source>
        <dbReference type="EMBL" id="MCX5568396.1"/>
    </source>
</evidence>
<dbReference type="GO" id="GO:0005886">
    <property type="term" value="C:plasma membrane"/>
    <property type="evidence" value="ECO:0007669"/>
    <property type="project" value="UniProtKB-SubCell"/>
</dbReference>
<comment type="subcellular location">
    <subcellularLocation>
        <location evidence="1">Cell membrane</location>
        <topology evidence="1">Lipid-anchor</topology>
    </subcellularLocation>
</comment>
<dbReference type="AlphaFoldDB" id="A0A9X3DZP7"/>
<feature type="domain" description="ABC transporter substrate-binding protein PnrA-like" evidence="8">
    <location>
        <begin position="40"/>
        <end position="331"/>
    </location>
</feature>
<keyword evidence="10" id="KW-1185">Reference proteome</keyword>
<dbReference type="RefSeq" id="WP_266337336.1">
    <property type="nucleotide sequence ID" value="NZ_JAPKNK010000001.1"/>
</dbReference>
<dbReference type="InterPro" id="IPR050957">
    <property type="entry name" value="BMP_lipoprotein"/>
</dbReference>
<reference evidence="9" key="1">
    <citation type="submission" date="2022-11" db="EMBL/GenBank/DDBJ databases">
        <title>Biodiversity and phylogenetic relationships of bacteria.</title>
        <authorList>
            <person name="Machado R.A.R."/>
            <person name="Bhat A."/>
            <person name="Loulou A."/>
            <person name="Kallel S."/>
        </authorList>
    </citation>
    <scope>NUCLEOTIDE SEQUENCE</scope>
    <source>
        <strain evidence="9">K-TC2</strain>
    </source>
</reference>
<evidence type="ECO:0000313" key="10">
    <source>
        <dbReference type="Proteomes" id="UP001144805"/>
    </source>
</evidence>
<dbReference type="EMBL" id="JAPKNK010000001">
    <property type="protein sequence ID" value="MCX5568396.1"/>
    <property type="molecule type" value="Genomic_DNA"/>
</dbReference>
<accession>A0A9X3DZP7</accession>
<dbReference type="PANTHER" id="PTHR34296:SF2">
    <property type="entry name" value="ABC TRANSPORTER GUANOSINE-BINDING PROTEIN NUPN"/>
    <property type="match status" value="1"/>
</dbReference>
<feature type="chain" id="PRO_5040923292" evidence="7">
    <location>
        <begin position="27"/>
        <end position="337"/>
    </location>
</feature>